<accession>A0A918N2B5</accession>
<dbReference type="EMBL" id="BMWS01000010">
    <property type="protein sequence ID" value="GGX16851.1"/>
    <property type="molecule type" value="Genomic_DNA"/>
</dbReference>
<protein>
    <recommendedName>
        <fullName evidence="4">DoxX family protein</fullName>
    </recommendedName>
</protein>
<keyword evidence="1" id="KW-0812">Transmembrane</keyword>
<keyword evidence="1" id="KW-0472">Membrane</keyword>
<organism evidence="2 3">
    <name type="scientific">Aquimarina muelleri</name>
    <dbReference type="NCBI Taxonomy" id="279356"/>
    <lineage>
        <taxon>Bacteria</taxon>
        <taxon>Pseudomonadati</taxon>
        <taxon>Bacteroidota</taxon>
        <taxon>Flavobacteriia</taxon>
        <taxon>Flavobacteriales</taxon>
        <taxon>Flavobacteriaceae</taxon>
        <taxon>Aquimarina</taxon>
    </lineage>
</organism>
<evidence type="ECO:0000256" key="1">
    <source>
        <dbReference type="SAM" id="Phobius"/>
    </source>
</evidence>
<reference evidence="2 3" key="1">
    <citation type="journal article" date="2014" name="Int. J. Syst. Evol. Microbiol.">
        <title>Complete genome sequence of Corynebacterium casei LMG S-19264T (=DSM 44701T), isolated from a smear-ripened cheese.</title>
        <authorList>
            <consortium name="US DOE Joint Genome Institute (JGI-PGF)"/>
            <person name="Walter F."/>
            <person name="Albersmeier A."/>
            <person name="Kalinowski J."/>
            <person name="Ruckert C."/>
        </authorList>
    </citation>
    <scope>NUCLEOTIDE SEQUENCE [LARGE SCALE GENOMIC DNA]</scope>
    <source>
        <strain evidence="2 3">KCTC 12285</strain>
    </source>
</reference>
<keyword evidence="3" id="KW-1185">Reference proteome</keyword>
<name>A0A918N2B5_9FLAO</name>
<evidence type="ECO:0000313" key="2">
    <source>
        <dbReference type="EMBL" id="GGX16851.1"/>
    </source>
</evidence>
<comment type="caution">
    <text evidence="2">The sequence shown here is derived from an EMBL/GenBank/DDBJ whole genome shotgun (WGS) entry which is preliminary data.</text>
</comment>
<dbReference type="RefSeq" id="WP_035087574.1">
    <property type="nucleotide sequence ID" value="NZ_BMWS01000010.1"/>
</dbReference>
<feature type="transmembrane region" description="Helical" evidence="1">
    <location>
        <begin position="89"/>
        <end position="105"/>
    </location>
</feature>
<feature type="transmembrane region" description="Helical" evidence="1">
    <location>
        <begin position="55"/>
        <end position="77"/>
    </location>
</feature>
<keyword evidence="1" id="KW-1133">Transmembrane helix</keyword>
<dbReference type="AlphaFoldDB" id="A0A918N2B5"/>
<evidence type="ECO:0008006" key="4">
    <source>
        <dbReference type="Google" id="ProtNLM"/>
    </source>
</evidence>
<dbReference type="Proteomes" id="UP000601108">
    <property type="component" value="Unassembled WGS sequence"/>
</dbReference>
<gene>
    <name evidence="2" type="ORF">GCM10007384_18000</name>
</gene>
<evidence type="ECO:0000313" key="3">
    <source>
        <dbReference type="Proteomes" id="UP000601108"/>
    </source>
</evidence>
<proteinExistence type="predicted"/>
<sequence>MILYIKLFLRLSIALGFISAVADRLGWWPTEQSTWGNWSNFIAYTQTLNPWFPDYFTNFIGIIVTCAEVILAILLVIGFKTSLSAKISGVLLLIFGVAMSITVGIKAPLDYSVFSAAAAAFGLGLIKEKYLEVDVLLQAK</sequence>